<dbReference type="Proteomes" id="UP000095287">
    <property type="component" value="Unplaced"/>
</dbReference>
<keyword evidence="2" id="KW-1185">Reference proteome</keyword>
<reference evidence="3" key="1">
    <citation type="submission" date="2016-11" db="UniProtKB">
        <authorList>
            <consortium name="WormBaseParasite"/>
        </authorList>
    </citation>
    <scope>IDENTIFICATION</scope>
</reference>
<evidence type="ECO:0000256" key="1">
    <source>
        <dbReference type="SAM" id="MobiDB-lite"/>
    </source>
</evidence>
<dbReference type="WBParaSite" id="L893_g4574.t1">
    <property type="protein sequence ID" value="L893_g4574.t1"/>
    <property type="gene ID" value="L893_g4574"/>
</dbReference>
<name>A0A1I8ADB3_9BILA</name>
<evidence type="ECO:0000313" key="3">
    <source>
        <dbReference type="WBParaSite" id="L893_g4574.t1"/>
    </source>
</evidence>
<dbReference type="AlphaFoldDB" id="A0A1I8ADB3"/>
<feature type="region of interest" description="Disordered" evidence="1">
    <location>
        <begin position="106"/>
        <end position="133"/>
    </location>
</feature>
<sequence length="178" mass="19640">MTNMSGAASREREYERKKRQLYIPRRLDERADTFTEWAPPLSSYVLKAHRGHGGSSLDMVYTSTCLCAVSGRSLRKPGFVVRLCLLGPVSRSLAFECANTFRSLTSHGSSMSERTGRLSPPTPRGDDGLQPTDRPWLHLRGSAPTMISAPTVPATLFQCLSSAPRCLLLYSLHSHTTS</sequence>
<organism evidence="2 3">
    <name type="scientific">Steinernema glaseri</name>
    <dbReference type="NCBI Taxonomy" id="37863"/>
    <lineage>
        <taxon>Eukaryota</taxon>
        <taxon>Metazoa</taxon>
        <taxon>Ecdysozoa</taxon>
        <taxon>Nematoda</taxon>
        <taxon>Chromadorea</taxon>
        <taxon>Rhabditida</taxon>
        <taxon>Tylenchina</taxon>
        <taxon>Panagrolaimomorpha</taxon>
        <taxon>Strongyloidoidea</taxon>
        <taxon>Steinernematidae</taxon>
        <taxon>Steinernema</taxon>
    </lineage>
</organism>
<accession>A0A1I8ADB3</accession>
<evidence type="ECO:0000313" key="2">
    <source>
        <dbReference type="Proteomes" id="UP000095287"/>
    </source>
</evidence>
<protein>
    <submittedName>
        <fullName evidence="3">Uncharacterized protein</fullName>
    </submittedName>
</protein>
<proteinExistence type="predicted"/>